<dbReference type="EMBL" id="JBFRCH010000023">
    <property type="protein sequence ID" value="MEX3935724.1"/>
    <property type="molecule type" value="Genomic_DNA"/>
</dbReference>
<reference evidence="1" key="1">
    <citation type="submission" date="2024-07" db="EMBL/GenBank/DDBJ databases">
        <title>A survey of Mimosa microsymbionts across Brazilian biomes reveals a high diversity of Paraburkholderia nodulating endemic species, but also that Cupriavidus is common as a symbiont of widespread species.</title>
        <authorList>
            <person name="Rouws L."/>
            <person name="Barauna A."/>
            <person name="Beukes C."/>
            <person name="Rouws J.R.C."/>
            <person name="De Faria S.M."/>
            <person name="Gross E."/>
            <person name="Bueno Dos Reis Junior F."/>
            <person name="Simon M.F."/>
            <person name="Maluk M."/>
            <person name="Odee D.W."/>
            <person name="Kenicer G."/>
            <person name="Young J.P.W."/>
            <person name="Reis V.M."/>
            <person name="Zilli J."/>
            <person name="James E.K."/>
        </authorList>
    </citation>
    <scope>NUCLEOTIDE SEQUENCE</scope>
    <source>
        <strain evidence="1">EG181B</strain>
    </source>
</reference>
<organism evidence="1 2">
    <name type="scientific">Paraburkholderia phymatum</name>
    <dbReference type="NCBI Taxonomy" id="148447"/>
    <lineage>
        <taxon>Bacteria</taxon>
        <taxon>Pseudomonadati</taxon>
        <taxon>Pseudomonadota</taxon>
        <taxon>Betaproteobacteria</taxon>
        <taxon>Burkholderiales</taxon>
        <taxon>Burkholderiaceae</taxon>
        <taxon>Paraburkholderia</taxon>
    </lineage>
</organism>
<sequence length="380" mass="42945">MLFDPSTTDSRFALGAGGSWQPPRAPFARRGPAADFLTLPSVGDDVPQVARVKWREDVSLTGIVRKHFLHGPLRAADVNDPIDAGDAFQQAFFAWAKRHTGPLARITIQPRLFDSYAVRDVLRYTGTASNDEDPSPMFFALESPEEWVCSFGPMVSKLRAAHPLLLRTVMSVINRAAWRTVWMRTPDWFMYEFACWYWEGDESITDADAEEMLKERFGEDAEARKAYLPSTVRPMLCPDDAEPSVFSGGRWRLRPALDDEELLALRSRSRGTVRRVCTELLRLNRLMHGTRRKRLFDASHETNPVYAGCGIVIDGNEFISDILDCHFDSESQSGEATTYHGFIALGNNARAIRRQYADWTLGFSILKRLDSLLALVTHIV</sequence>
<keyword evidence="2" id="KW-1185">Reference proteome</keyword>
<comment type="caution">
    <text evidence="1">The sequence shown here is derived from an EMBL/GenBank/DDBJ whole genome shotgun (WGS) entry which is preliminary data.</text>
</comment>
<evidence type="ECO:0000313" key="2">
    <source>
        <dbReference type="Proteomes" id="UP001558850"/>
    </source>
</evidence>
<evidence type="ECO:0000313" key="1">
    <source>
        <dbReference type="EMBL" id="MEX3935724.1"/>
    </source>
</evidence>
<name>A0ACC6U7W3_9BURK</name>
<proteinExistence type="predicted"/>
<accession>A0ACC6U7W3</accession>
<protein>
    <submittedName>
        <fullName evidence="1">PRTRC system protein F</fullName>
    </submittedName>
</protein>
<dbReference type="Proteomes" id="UP001558850">
    <property type="component" value="Unassembled WGS sequence"/>
</dbReference>
<gene>
    <name evidence="1" type="ORF">AB4Y32_28650</name>
</gene>